<gene>
    <name evidence="2" type="ORF">EBE87_23025</name>
</gene>
<dbReference type="CDD" id="cd05233">
    <property type="entry name" value="SDR_c"/>
    <property type="match status" value="1"/>
</dbReference>
<dbReference type="PANTHER" id="PTHR42760:SF123">
    <property type="entry name" value="OXIDOREDUCTASE"/>
    <property type="match status" value="1"/>
</dbReference>
<dbReference type="NCBIfam" id="NF005559">
    <property type="entry name" value="PRK07231.1"/>
    <property type="match status" value="1"/>
</dbReference>
<dbReference type="InterPro" id="IPR020904">
    <property type="entry name" value="Sc_DH/Rdtase_CS"/>
</dbReference>
<name>A0ABX9VF41_9PROT</name>
<evidence type="ECO:0000313" key="2">
    <source>
        <dbReference type="EMBL" id="RMI17377.1"/>
    </source>
</evidence>
<comment type="caution">
    <text evidence="2">The sequence shown here is derived from an EMBL/GenBank/DDBJ whole genome shotgun (WGS) entry which is preliminary data.</text>
</comment>
<dbReference type="Proteomes" id="UP000274097">
    <property type="component" value="Unassembled WGS sequence"/>
</dbReference>
<proteinExistence type="inferred from homology"/>
<dbReference type="PROSITE" id="PS00061">
    <property type="entry name" value="ADH_SHORT"/>
    <property type="match status" value="1"/>
</dbReference>
<dbReference type="InterPro" id="IPR036291">
    <property type="entry name" value="NAD(P)-bd_dom_sf"/>
</dbReference>
<dbReference type="InterPro" id="IPR002347">
    <property type="entry name" value="SDR_fam"/>
</dbReference>
<keyword evidence="3" id="KW-1185">Reference proteome</keyword>
<dbReference type="PRINTS" id="PR00081">
    <property type="entry name" value="GDHRDH"/>
</dbReference>
<reference evidence="2 3" key="1">
    <citation type="submission" date="2018-10" db="EMBL/GenBank/DDBJ databases">
        <title>Roseomonas sp. nov., isolated from feces of Tibetan antelopes in the Qinghai-Tibet plateau, China.</title>
        <authorList>
            <person name="Tian Z."/>
        </authorList>
    </citation>
    <scope>NUCLEOTIDE SEQUENCE [LARGE SCALE GENOMIC DNA]</scope>
    <source>
        <strain evidence="2 3">Z23</strain>
    </source>
</reference>
<protein>
    <submittedName>
        <fullName evidence="2">SDR family oxidoreductase</fullName>
    </submittedName>
</protein>
<organism evidence="2 3">
    <name type="scientific">Teichococcus wenyumeiae</name>
    <dbReference type="NCBI Taxonomy" id="2478470"/>
    <lineage>
        <taxon>Bacteria</taxon>
        <taxon>Pseudomonadati</taxon>
        <taxon>Pseudomonadota</taxon>
        <taxon>Alphaproteobacteria</taxon>
        <taxon>Acetobacterales</taxon>
        <taxon>Roseomonadaceae</taxon>
        <taxon>Roseomonas</taxon>
    </lineage>
</organism>
<accession>A0ABX9VF41</accession>
<dbReference type="EMBL" id="RFLX01000031">
    <property type="protein sequence ID" value="RMI17377.1"/>
    <property type="molecule type" value="Genomic_DNA"/>
</dbReference>
<evidence type="ECO:0000313" key="3">
    <source>
        <dbReference type="Proteomes" id="UP000274097"/>
    </source>
</evidence>
<comment type="similarity">
    <text evidence="1">Belongs to the short-chain dehydrogenases/reductases (SDR) family.</text>
</comment>
<dbReference type="SUPFAM" id="SSF51735">
    <property type="entry name" value="NAD(P)-binding Rossmann-fold domains"/>
    <property type="match status" value="1"/>
</dbReference>
<dbReference type="PRINTS" id="PR00080">
    <property type="entry name" value="SDRFAMILY"/>
</dbReference>
<sequence>MGWIDLSGQTAVVTGAAGGIGFGIAQGLAAVGAAVVLVDRDEEASRAAAGRIGGAALGMGCDLAAAAQITDLARRVGEAVGPADILVNCAALLEPGPLDQLPLPAWEHMLSINLTGYFLCAQAFGAGMLEKGRGSVVHIASIAAGSPQGFSGAYSVGKAGVAMLSRQLAVEWGPRGVRSNVVSPGLIETPMTRAIYDSPGVREARRALVPRQRIGRPGDIADAVVFLASPRADYVTGAEIVVDGGFTQTVMQTVPRPGFQQATA</sequence>
<dbReference type="Pfam" id="PF13561">
    <property type="entry name" value="adh_short_C2"/>
    <property type="match status" value="1"/>
</dbReference>
<dbReference type="RefSeq" id="WP_122140151.1">
    <property type="nucleotide sequence ID" value="NZ_RFLX01000031.1"/>
</dbReference>
<dbReference type="Gene3D" id="3.40.50.720">
    <property type="entry name" value="NAD(P)-binding Rossmann-like Domain"/>
    <property type="match status" value="1"/>
</dbReference>
<evidence type="ECO:0000256" key="1">
    <source>
        <dbReference type="ARBA" id="ARBA00006484"/>
    </source>
</evidence>
<dbReference type="PANTHER" id="PTHR42760">
    <property type="entry name" value="SHORT-CHAIN DEHYDROGENASES/REDUCTASES FAMILY MEMBER"/>
    <property type="match status" value="1"/>
</dbReference>